<dbReference type="SMART" id="SM00740">
    <property type="entry name" value="PASTA"/>
    <property type="match status" value="3"/>
</dbReference>
<dbReference type="AlphaFoldDB" id="I0AJZ7"/>
<feature type="domain" description="PASTA" evidence="2">
    <location>
        <begin position="123"/>
        <end position="189"/>
    </location>
</feature>
<accession>I0AJZ7</accession>
<dbReference type="EMBL" id="CP003418">
    <property type="protein sequence ID" value="AFH49304.1"/>
    <property type="molecule type" value="Genomic_DNA"/>
</dbReference>
<name>I0AJZ7_IGNAJ</name>
<keyword evidence="4" id="KW-1185">Reference proteome</keyword>
<keyword evidence="3" id="KW-0418">Kinase</keyword>
<feature type="domain" description="PASTA" evidence="2">
    <location>
        <begin position="55"/>
        <end position="122"/>
    </location>
</feature>
<dbReference type="Pfam" id="PF03793">
    <property type="entry name" value="PASTA"/>
    <property type="match status" value="3"/>
</dbReference>
<evidence type="ECO:0000313" key="4">
    <source>
        <dbReference type="Proteomes" id="UP000007394"/>
    </source>
</evidence>
<keyword evidence="1" id="KW-0812">Transmembrane</keyword>
<evidence type="ECO:0000259" key="2">
    <source>
        <dbReference type="PROSITE" id="PS51178"/>
    </source>
</evidence>
<dbReference type="GO" id="GO:0016301">
    <property type="term" value="F:kinase activity"/>
    <property type="evidence" value="ECO:0007669"/>
    <property type="project" value="UniProtKB-KW"/>
</dbReference>
<dbReference type="KEGG" id="ial:IALB_1596"/>
<keyword evidence="3" id="KW-0808">Transferase</keyword>
<protein>
    <submittedName>
        <fullName evidence="3">Protein kinase</fullName>
    </submittedName>
</protein>
<dbReference type="SUPFAM" id="SSF54184">
    <property type="entry name" value="Penicillin-binding protein 2x (pbp-2x), c-terminal domain"/>
    <property type="match status" value="1"/>
</dbReference>
<gene>
    <name evidence="3" type="ordered locus">IALB_1596</name>
</gene>
<dbReference type="STRING" id="945713.IALB_1596"/>
<organism evidence="3 4">
    <name type="scientific">Ignavibacterium album (strain DSM 19864 / JCM 16511 / NBRC 101810 / Mat9-16)</name>
    <dbReference type="NCBI Taxonomy" id="945713"/>
    <lineage>
        <taxon>Bacteria</taxon>
        <taxon>Pseudomonadati</taxon>
        <taxon>Ignavibacteriota</taxon>
        <taxon>Ignavibacteria</taxon>
        <taxon>Ignavibacteriales</taxon>
        <taxon>Ignavibacteriaceae</taxon>
        <taxon>Ignavibacterium</taxon>
    </lineage>
</organism>
<evidence type="ECO:0000313" key="3">
    <source>
        <dbReference type="EMBL" id="AFH49304.1"/>
    </source>
</evidence>
<keyword evidence="1" id="KW-0472">Membrane</keyword>
<feature type="transmembrane region" description="Helical" evidence="1">
    <location>
        <begin position="32"/>
        <end position="54"/>
    </location>
</feature>
<dbReference type="HOGENOM" id="CLU_061566_2_1_10"/>
<dbReference type="eggNOG" id="COG2815">
    <property type="taxonomic scope" value="Bacteria"/>
</dbReference>
<keyword evidence="1" id="KW-1133">Transmembrane helix</keyword>
<dbReference type="Proteomes" id="UP000007394">
    <property type="component" value="Chromosome"/>
</dbReference>
<dbReference type="InterPro" id="IPR005543">
    <property type="entry name" value="PASTA_dom"/>
</dbReference>
<dbReference type="Gene3D" id="3.30.10.20">
    <property type="match status" value="3"/>
</dbReference>
<proteinExistence type="predicted"/>
<feature type="domain" description="PASTA" evidence="2">
    <location>
        <begin position="192"/>
        <end position="259"/>
    </location>
</feature>
<dbReference type="CDD" id="cd06577">
    <property type="entry name" value="PASTA_pknB"/>
    <property type="match status" value="3"/>
</dbReference>
<evidence type="ECO:0000256" key="1">
    <source>
        <dbReference type="SAM" id="Phobius"/>
    </source>
</evidence>
<dbReference type="PROSITE" id="PS51178">
    <property type="entry name" value="PASTA"/>
    <property type="match status" value="3"/>
</dbReference>
<reference evidence="3 4" key="1">
    <citation type="journal article" date="2012" name="Front. Microbiol.">
        <title>Complete genome of Ignavibacterium album, a metabolically versatile, flagellated, facultative anaerobe from the phylum Chlorobi.</title>
        <authorList>
            <person name="Liu Z."/>
            <person name="Frigaard N.-U."/>
            <person name="Vogl K."/>
            <person name="Iino T."/>
            <person name="Ohkuma M."/>
            <person name="Overmann J."/>
            <person name="Bryant D.A."/>
        </authorList>
    </citation>
    <scope>NUCLEOTIDE SEQUENCE [LARGE SCALE GENOMIC DNA]</scope>
    <source>
        <strain evidence="4">DSM 19864 / JCM 16511 / NBRC 101810 / Mat9-16</strain>
    </source>
</reference>
<sequence length="272" mass="29950">MIFPFSLIKYALINIFGTMKNLIEKPLVKKTLIGLGVFVLFLLILDNILLPWYVSSSEEVVPKVVGLSDTEAIKKLNDSGFEPIIADTAYGTNQPAGKIFLQKPEAGRIVKKGRSVYLFVSGGEQMVTVPQLKGKNLVDARLALERVGLKLGQVELVASNYPKDMIFDQQYVEGTKLKKGETIKVFVSGGQTEGTIEVPDLIGKSLTEAEKILIENSLEVGKITYQISNTLLPNTVLDQYPVPGNKLNPGEKVDLFITKQGTIKEPLEIIEE</sequence>